<dbReference type="Proteomes" id="UP000663852">
    <property type="component" value="Unassembled WGS sequence"/>
</dbReference>
<reference evidence="2" key="1">
    <citation type="submission" date="2021-02" db="EMBL/GenBank/DDBJ databases">
        <authorList>
            <person name="Nowell W R."/>
        </authorList>
    </citation>
    <scope>NUCLEOTIDE SEQUENCE</scope>
</reference>
<accession>A0A815WDA6</accession>
<sequence length="145" mass="16225">MSSSDQNESSSTIASPSTSSTILWQSTINDRRMETHGVHVCSSVCSVDSSDQRCMTQAPSCTTNQGRQSQVHSDISVTTSHGIISPCEALAEEELIERLKEIINQFMTRPDRKYSYDATMRWTIDHGNEINYSVVIFINQPSDLF</sequence>
<gene>
    <name evidence="2" type="ORF">EDS130_LOCUS45515</name>
</gene>
<evidence type="ECO:0000256" key="1">
    <source>
        <dbReference type="SAM" id="MobiDB-lite"/>
    </source>
</evidence>
<protein>
    <submittedName>
        <fullName evidence="2">Uncharacterized protein</fullName>
    </submittedName>
</protein>
<feature type="region of interest" description="Disordered" evidence="1">
    <location>
        <begin position="1"/>
        <end position="20"/>
    </location>
</feature>
<comment type="caution">
    <text evidence="2">The sequence shown here is derived from an EMBL/GenBank/DDBJ whole genome shotgun (WGS) entry which is preliminary data.</text>
</comment>
<proteinExistence type="predicted"/>
<dbReference type="EMBL" id="CAJNOJ010001136">
    <property type="protein sequence ID" value="CAF1543857.1"/>
    <property type="molecule type" value="Genomic_DNA"/>
</dbReference>
<evidence type="ECO:0000313" key="2">
    <source>
        <dbReference type="EMBL" id="CAF1543857.1"/>
    </source>
</evidence>
<dbReference type="AlphaFoldDB" id="A0A815WDA6"/>
<feature type="compositionally biased region" description="Low complexity" evidence="1">
    <location>
        <begin position="9"/>
        <end position="20"/>
    </location>
</feature>
<organism evidence="2 3">
    <name type="scientific">Adineta ricciae</name>
    <name type="common">Rotifer</name>
    <dbReference type="NCBI Taxonomy" id="249248"/>
    <lineage>
        <taxon>Eukaryota</taxon>
        <taxon>Metazoa</taxon>
        <taxon>Spiralia</taxon>
        <taxon>Gnathifera</taxon>
        <taxon>Rotifera</taxon>
        <taxon>Eurotatoria</taxon>
        <taxon>Bdelloidea</taxon>
        <taxon>Adinetida</taxon>
        <taxon>Adinetidae</taxon>
        <taxon>Adineta</taxon>
    </lineage>
</organism>
<name>A0A815WDA6_ADIRI</name>
<evidence type="ECO:0000313" key="3">
    <source>
        <dbReference type="Proteomes" id="UP000663852"/>
    </source>
</evidence>